<comment type="similarity">
    <text evidence="2">Belongs to the cation diffusion facilitator (CDF) transporter (TC 2.A.4) family.</text>
</comment>
<dbReference type="InterPro" id="IPR002524">
    <property type="entry name" value="Cation_efflux"/>
</dbReference>
<dbReference type="PANTHER" id="PTHR43840">
    <property type="entry name" value="MITOCHONDRIAL METAL TRANSPORTER 1-RELATED"/>
    <property type="match status" value="1"/>
</dbReference>
<dbReference type="SUPFAM" id="SSF161111">
    <property type="entry name" value="Cation efflux protein transmembrane domain-like"/>
    <property type="match status" value="1"/>
</dbReference>
<organism evidence="10 11">
    <name type="scientific">Eubacterium oxidoreducens</name>
    <dbReference type="NCBI Taxonomy" id="1732"/>
    <lineage>
        <taxon>Bacteria</taxon>
        <taxon>Bacillati</taxon>
        <taxon>Bacillota</taxon>
        <taxon>Clostridia</taxon>
        <taxon>Eubacteriales</taxon>
        <taxon>Eubacteriaceae</taxon>
        <taxon>Eubacterium</taxon>
    </lineage>
</organism>
<keyword evidence="4 7" id="KW-0812">Transmembrane</keyword>
<dbReference type="EMBL" id="FMXR01000008">
    <property type="protein sequence ID" value="SDB15706.1"/>
    <property type="molecule type" value="Genomic_DNA"/>
</dbReference>
<feature type="transmembrane region" description="Helical" evidence="7">
    <location>
        <begin position="44"/>
        <end position="62"/>
    </location>
</feature>
<dbReference type="STRING" id="1732.SAMN02910417_01179"/>
<dbReference type="Gene3D" id="3.30.70.1350">
    <property type="entry name" value="Cation efflux protein, cytoplasmic domain"/>
    <property type="match status" value="1"/>
</dbReference>
<dbReference type="InterPro" id="IPR058533">
    <property type="entry name" value="Cation_efflux_TM"/>
</dbReference>
<dbReference type="Gene3D" id="1.20.1510.10">
    <property type="entry name" value="Cation efflux protein transmembrane domain"/>
    <property type="match status" value="1"/>
</dbReference>
<dbReference type="Proteomes" id="UP000199228">
    <property type="component" value="Unassembled WGS sequence"/>
</dbReference>
<dbReference type="NCBIfam" id="TIGR01297">
    <property type="entry name" value="CDF"/>
    <property type="match status" value="1"/>
</dbReference>
<dbReference type="AlphaFoldDB" id="A0A1G6B4V6"/>
<comment type="subcellular location">
    <subcellularLocation>
        <location evidence="1">Membrane</location>
        <topology evidence="1">Multi-pass membrane protein</topology>
    </subcellularLocation>
</comment>
<dbReference type="Pfam" id="PF01545">
    <property type="entry name" value="Cation_efflux"/>
    <property type="match status" value="1"/>
</dbReference>
<evidence type="ECO:0000256" key="3">
    <source>
        <dbReference type="ARBA" id="ARBA00022448"/>
    </source>
</evidence>
<accession>A0A1G6B4V6</accession>
<feature type="domain" description="Cation efflux protein cytoplasmic" evidence="9">
    <location>
        <begin position="218"/>
        <end position="283"/>
    </location>
</feature>
<feature type="transmembrane region" description="Helical" evidence="7">
    <location>
        <begin position="120"/>
        <end position="140"/>
    </location>
</feature>
<reference evidence="10 11" key="1">
    <citation type="submission" date="2016-10" db="EMBL/GenBank/DDBJ databases">
        <authorList>
            <person name="de Groot N.N."/>
        </authorList>
    </citation>
    <scope>NUCLEOTIDE SEQUENCE [LARGE SCALE GENOMIC DNA]</scope>
    <source>
        <strain evidence="10 11">DSM 3217</strain>
    </source>
</reference>
<evidence type="ECO:0000256" key="4">
    <source>
        <dbReference type="ARBA" id="ARBA00022692"/>
    </source>
</evidence>
<dbReference type="SUPFAM" id="SSF160240">
    <property type="entry name" value="Cation efflux protein cytoplasmic domain-like"/>
    <property type="match status" value="1"/>
</dbReference>
<dbReference type="InterPro" id="IPR036837">
    <property type="entry name" value="Cation_efflux_CTD_sf"/>
</dbReference>
<dbReference type="InterPro" id="IPR050291">
    <property type="entry name" value="CDF_Transporter"/>
</dbReference>
<feature type="domain" description="Cation efflux protein transmembrane" evidence="8">
    <location>
        <begin position="15"/>
        <end position="209"/>
    </location>
</feature>
<evidence type="ECO:0000259" key="9">
    <source>
        <dbReference type="Pfam" id="PF16916"/>
    </source>
</evidence>
<keyword evidence="5 7" id="KW-1133">Transmembrane helix</keyword>
<name>A0A1G6B4V6_EUBOX</name>
<proteinExistence type="inferred from homology"/>
<evidence type="ECO:0000313" key="11">
    <source>
        <dbReference type="Proteomes" id="UP000199228"/>
    </source>
</evidence>
<protein>
    <submittedName>
        <fullName evidence="10">Cation diffusion facilitator family transporter</fullName>
    </submittedName>
</protein>
<dbReference type="InterPro" id="IPR027470">
    <property type="entry name" value="Cation_efflux_CTD"/>
</dbReference>
<keyword evidence="3" id="KW-0813">Transport</keyword>
<keyword evidence="6 7" id="KW-0472">Membrane</keyword>
<dbReference type="Pfam" id="PF16916">
    <property type="entry name" value="ZT_dimer"/>
    <property type="match status" value="1"/>
</dbReference>
<evidence type="ECO:0000256" key="1">
    <source>
        <dbReference type="ARBA" id="ARBA00004141"/>
    </source>
</evidence>
<dbReference type="InterPro" id="IPR027469">
    <property type="entry name" value="Cation_efflux_TMD_sf"/>
</dbReference>
<evidence type="ECO:0000256" key="6">
    <source>
        <dbReference type="ARBA" id="ARBA00023136"/>
    </source>
</evidence>
<dbReference type="RefSeq" id="WP_176762310.1">
    <property type="nucleotide sequence ID" value="NZ_FMXR01000008.1"/>
</dbReference>
<evidence type="ECO:0000256" key="2">
    <source>
        <dbReference type="ARBA" id="ARBA00008114"/>
    </source>
</evidence>
<sequence>MDNRKNIVIKASVFNILATAIMASAKVVAGVLSSSSAMIMDAVSYYSDVLVALVVLVGVVLAHKEADQKHPFGYGRIEYISTMLIALFLLYTGVQSLVGAMQGLIAWMEAPLDYDPSYSAASIFILVLTLVIKYVIGLYLKKKGTQIKSDGLMAAAGSAIKKAQFSFATLFIALLFILTGFSADKILSVVIAIFVLKAGIMLLLKTVGNILGKRIAPELSSQVKKAIASMEGVNGAYDLILHNYGPDNYQGSVHIEVDDAMTLPQLDTLQRKIVNKIYTEYGIILTGIGIYASNSSQQEALDELVRIRALAKEYEVMAVHGFYMNPQEKEISFDVVYSFEHRERKKRFEELKTEIKSRYPEYEITMGMDLNYSD</sequence>
<feature type="transmembrane region" description="Helical" evidence="7">
    <location>
        <begin position="163"/>
        <end position="180"/>
    </location>
</feature>
<dbReference type="GO" id="GO:0008324">
    <property type="term" value="F:monoatomic cation transmembrane transporter activity"/>
    <property type="evidence" value="ECO:0007669"/>
    <property type="project" value="InterPro"/>
</dbReference>
<feature type="transmembrane region" description="Helical" evidence="7">
    <location>
        <begin position="12"/>
        <end position="32"/>
    </location>
</feature>
<evidence type="ECO:0000256" key="7">
    <source>
        <dbReference type="SAM" id="Phobius"/>
    </source>
</evidence>
<evidence type="ECO:0000313" key="10">
    <source>
        <dbReference type="EMBL" id="SDB15706.1"/>
    </source>
</evidence>
<gene>
    <name evidence="10" type="ORF">SAMN02910417_01179</name>
</gene>
<feature type="transmembrane region" description="Helical" evidence="7">
    <location>
        <begin position="186"/>
        <end position="204"/>
    </location>
</feature>
<dbReference type="PANTHER" id="PTHR43840:SF50">
    <property type="entry name" value="MANGANESE EFFLUX SYSTEM PROTEIN MNES"/>
    <property type="match status" value="1"/>
</dbReference>
<evidence type="ECO:0000259" key="8">
    <source>
        <dbReference type="Pfam" id="PF01545"/>
    </source>
</evidence>
<evidence type="ECO:0000256" key="5">
    <source>
        <dbReference type="ARBA" id="ARBA00022989"/>
    </source>
</evidence>
<keyword evidence="11" id="KW-1185">Reference proteome</keyword>
<feature type="transmembrane region" description="Helical" evidence="7">
    <location>
        <begin position="83"/>
        <end position="108"/>
    </location>
</feature>
<dbReference type="GO" id="GO:0016020">
    <property type="term" value="C:membrane"/>
    <property type="evidence" value="ECO:0007669"/>
    <property type="project" value="UniProtKB-SubCell"/>
</dbReference>